<protein>
    <submittedName>
        <fullName evidence="1">Uncharacterized protein</fullName>
    </submittedName>
</protein>
<dbReference type="EMBL" id="GBXM01099896">
    <property type="protein sequence ID" value="JAH08681.1"/>
    <property type="molecule type" value="Transcribed_RNA"/>
</dbReference>
<organism evidence="1">
    <name type="scientific">Anguilla anguilla</name>
    <name type="common">European freshwater eel</name>
    <name type="synonym">Muraena anguilla</name>
    <dbReference type="NCBI Taxonomy" id="7936"/>
    <lineage>
        <taxon>Eukaryota</taxon>
        <taxon>Metazoa</taxon>
        <taxon>Chordata</taxon>
        <taxon>Craniata</taxon>
        <taxon>Vertebrata</taxon>
        <taxon>Euteleostomi</taxon>
        <taxon>Actinopterygii</taxon>
        <taxon>Neopterygii</taxon>
        <taxon>Teleostei</taxon>
        <taxon>Anguilliformes</taxon>
        <taxon>Anguillidae</taxon>
        <taxon>Anguilla</taxon>
    </lineage>
</organism>
<proteinExistence type="predicted"/>
<name>A0A0E9PWU7_ANGAN</name>
<evidence type="ECO:0000313" key="1">
    <source>
        <dbReference type="EMBL" id="JAH08570.1"/>
    </source>
</evidence>
<dbReference type="EMBL" id="GBXM01100007">
    <property type="protein sequence ID" value="JAH08570.1"/>
    <property type="molecule type" value="Transcribed_RNA"/>
</dbReference>
<accession>A0A0E9PWU7</accession>
<sequence>MRNMFLSWLLQEIIRIIIFLNVKGGYGPFSKLILGAKESDLRERIGLISQRTRVTHFPVTSSGSHLAV</sequence>
<reference evidence="1" key="1">
    <citation type="submission" date="2014-11" db="EMBL/GenBank/DDBJ databases">
        <authorList>
            <person name="Amaro Gonzalez C."/>
        </authorList>
    </citation>
    <scope>NUCLEOTIDE SEQUENCE</scope>
</reference>
<dbReference type="AlphaFoldDB" id="A0A0E9PWU7"/>
<reference evidence="1" key="2">
    <citation type="journal article" date="2015" name="Fish Shellfish Immunol.">
        <title>Early steps in the European eel (Anguilla anguilla)-Vibrio vulnificus interaction in the gills: Role of the RtxA13 toxin.</title>
        <authorList>
            <person name="Callol A."/>
            <person name="Pajuelo D."/>
            <person name="Ebbesson L."/>
            <person name="Teles M."/>
            <person name="MacKenzie S."/>
            <person name="Amaro C."/>
        </authorList>
    </citation>
    <scope>NUCLEOTIDE SEQUENCE</scope>
</reference>